<protein>
    <submittedName>
        <fullName evidence="1">Uncharacterized protein</fullName>
    </submittedName>
</protein>
<gene>
    <name evidence="1" type="ORF">THOM_2551</name>
</gene>
<accession>L7JTZ8</accession>
<dbReference type="VEuPathDB" id="MicrosporidiaDB:THOM_2551"/>
<dbReference type="InParanoid" id="L7JTZ8"/>
<name>L7JTZ8_TRAHO</name>
<dbReference type="HOGENOM" id="CLU_2980756_0_0_1"/>
<organism evidence="1 2">
    <name type="scientific">Trachipleistophora hominis</name>
    <name type="common">Microsporidian parasite</name>
    <dbReference type="NCBI Taxonomy" id="72359"/>
    <lineage>
        <taxon>Eukaryota</taxon>
        <taxon>Fungi</taxon>
        <taxon>Fungi incertae sedis</taxon>
        <taxon>Microsporidia</taxon>
        <taxon>Pleistophoridae</taxon>
        <taxon>Trachipleistophora</taxon>
    </lineage>
</organism>
<proteinExistence type="predicted"/>
<reference evidence="1 2" key="1">
    <citation type="journal article" date="2012" name="PLoS Pathog.">
        <title>The genome of the obligate intracellular parasite Trachipleistophora hominis: new insights into microsporidian genome dynamics and reductive evolution.</title>
        <authorList>
            <person name="Heinz E."/>
            <person name="Williams T.A."/>
            <person name="Nakjang S."/>
            <person name="Noel C.J."/>
            <person name="Swan D.C."/>
            <person name="Goldberg A.V."/>
            <person name="Harris S.R."/>
            <person name="Weinmaier T."/>
            <person name="Markert S."/>
            <person name="Becher D."/>
            <person name="Bernhardt J."/>
            <person name="Dagan T."/>
            <person name="Hacker C."/>
            <person name="Lucocq J.M."/>
            <person name="Schweder T."/>
            <person name="Rattei T."/>
            <person name="Hall N."/>
            <person name="Hirt R.P."/>
            <person name="Embley T.M."/>
        </authorList>
    </citation>
    <scope>NUCLEOTIDE SEQUENCE [LARGE SCALE GENOMIC DNA]</scope>
</reference>
<dbReference type="EMBL" id="JH994036">
    <property type="protein sequence ID" value="ELQ74526.1"/>
    <property type="molecule type" value="Genomic_DNA"/>
</dbReference>
<dbReference type="Proteomes" id="UP000011185">
    <property type="component" value="Unassembled WGS sequence"/>
</dbReference>
<evidence type="ECO:0000313" key="2">
    <source>
        <dbReference type="Proteomes" id="UP000011185"/>
    </source>
</evidence>
<sequence>MISFSFLKLTILMDNINIHLEILIFKIYRHAALNPGTIELRRSVSGFLYNNISECLPC</sequence>
<evidence type="ECO:0000313" key="1">
    <source>
        <dbReference type="EMBL" id="ELQ74526.1"/>
    </source>
</evidence>
<dbReference type="AlphaFoldDB" id="L7JTZ8"/>
<keyword evidence="2" id="KW-1185">Reference proteome</keyword>